<evidence type="ECO:0000313" key="2">
    <source>
        <dbReference type="Proteomes" id="UP000634136"/>
    </source>
</evidence>
<dbReference type="AlphaFoldDB" id="A0A834XEN9"/>
<organism evidence="1 2">
    <name type="scientific">Senna tora</name>
    <dbReference type="NCBI Taxonomy" id="362788"/>
    <lineage>
        <taxon>Eukaryota</taxon>
        <taxon>Viridiplantae</taxon>
        <taxon>Streptophyta</taxon>
        <taxon>Embryophyta</taxon>
        <taxon>Tracheophyta</taxon>
        <taxon>Spermatophyta</taxon>
        <taxon>Magnoliopsida</taxon>
        <taxon>eudicotyledons</taxon>
        <taxon>Gunneridae</taxon>
        <taxon>Pentapetalae</taxon>
        <taxon>rosids</taxon>
        <taxon>fabids</taxon>
        <taxon>Fabales</taxon>
        <taxon>Fabaceae</taxon>
        <taxon>Caesalpinioideae</taxon>
        <taxon>Cassia clade</taxon>
        <taxon>Senna</taxon>
    </lineage>
</organism>
<proteinExistence type="predicted"/>
<protein>
    <submittedName>
        <fullName evidence="1">Uncharacterized protein</fullName>
    </submittedName>
</protein>
<sequence length="23" mass="2617">MGIAHKEEIGVFAALTFERRRKG</sequence>
<reference evidence="1" key="1">
    <citation type="submission" date="2020-09" db="EMBL/GenBank/DDBJ databases">
        <title>Genome-Enabled Discovery of Anthraquinone Biosynthesis in Senna tora.</title>
        <authorList>
            <person name="Kang S.-H."/>
            <person name="Pandey R.P."/>
            <person name="Lee C.-M."/>
            <person name="Sim J.-S."/>
            <person name="Jeong J.-T."/>
            <person name="Choi B.-S."/>
            <person name="Jung M."/>
            <person name="Ginzburg D."/>
            <person name="Zhao K."/>
            <person name="Won S.Y."/>
            <person name="Oh T.-J."/>
            <person name="Yu Y."/>
            <person name="Kim N.-H."/>
            <person name="Lee O.R."/>
            <person name="Lee T.-H."/>
            <person name="Bashyal P."/>
            <person name="Kim T.-S."/>
            <person name="Lee W.-H."/>
            <person name="Kawkins C."/>
            <person name="Kim C.-K."/>
            <person name="Kim J.S."/>
            <person name="Ahn B.O."/>
            <person name="Rhee S.Y."/>
            <person name="Sohng J.K."/>
        </authorList>
    </citation>
    <scope>NUCLEOTIDE SEQUENCE</scope>
    <source>
        <tissue evidence="1">Leaf</tissue>
    </source>
</reference>
<keyword evidence="2" id="KW-1185">Reference proteome</keyword>
<evidence type="ECO:0000313" key="1">
    <source>
        <dbReference type="EMBL" id="KAF7842616.1"/>
    </source>
</evidence>
<name>A0A834XEN9_9FABA</name>
<comment type="caution">
    <text evidence="1">The sequence shown here is derived from an EMBL/GenBank/DDBJ whole genome shotgun (WGS) entry which is preliminary data.</text>
</comment>
<dbReference type="Proteomes" id="UP000634136">
    <property type="component" value="Unassembled WGS sequence"/>
</dbReference>
<accession>A0A834XEN9</accession>
<dbReference type="EMBL" id="JAAIUW010000002">
    <property type="protein sequence ID" value="KAF7842616.1"/>
    <property type="molecule type" value="Genomic_DNA"/>
</dbReference>
<gene>
    <name evidence="1" type="ORF">G2W53_004914</name>
</gene>